<dbReference type="GO" id="GO:0005634">
    <property type="term" value="C:nucleus"/>
    <property type="evidence" value="ECO:0007669"/>
    <property type="project" value="UniProtKB-SubCell"/>
</dbReference>
<evidence type="ECO:0000256" key="6">
    <source>
        <dbReference type="SAM" id="MobiDB-lite"/>
    </source>
</evidence>
<comment type="subcellular location">
    <subcellularLocation>
        <location evidence="1">Nucleus</location>
    </subcellularLocation>
</comment>
<protein>
    <recommendedName>
        <fullName evidence="7">Xylanolytic transcriptional activator regulatory domain-containing protein</fullName>
    </recommendedName>
</protein>
<keyword evidence="9" id="KW-1185">Reference proteome</keyword>
<dbReference type="SMART" id="SM00906">
    <property type="entry name" value="Fungal_trans"/>
    <property type="match status" value="1"/>
</dbReference>
<name>A0A1G4BBA9_9PEZI</name>
<evidence type="ECO:0000313" key="9">
    <source>
        <dbReference type="Proteomes" id="UP000176998"/>
    </source>
</evidence>
<dbReference type="GO" id="GO:0006351">
    <property type="term" value="P:DNA-templated transcription"/>
    <property type="evidence" value="ECO:0007669"/>
    <property type="project" value="InterPro"/>
</dbReference>
<accession>A0A1G4BBA9</accession>
<reference evidence="8 9" key="1">
    <citation type="submission" date="2016-09" db="EMBL/GenBank/DDBJ databases">
        <authorList>
            <person name="Capua I."/>
            <person name="De Benedictis P."/>
            <person name="Joannis T."/>
            <person name="Lombin L.H."/>
            <person name="Cattoli G."/>
        </authorList>
    </citation>
    <scope>NUCLEOTIDE SEQUENCE [LARGE SCALE GENOMIC DNA]</scope>
    <source>
        <strain evidence="8 9">IMI 309357</strain>
    </source>
</reference>
<feature type="compositionally biased region" description="Low complexity" evidence="6">
    <location>
        <begin position="47"/>
        <end position="56"/>
    </location>
</feature>
<feature type="domain" description="Xylanolytic transcriptional activator regulatory" evidence="7">
    <location>
        <begin position="176"/>
        <end position="255"/>
    </location>
</feature>
<dbReference type="CDD" id="cd12148">
    <property type="entry name" value="fungal_TF_MHR"/>
    <property type="match status" value="1"/>
</dbReference>
<dbReference type="InterPro" id="IPR007219">
    <property type="entry name" value="XnlR_reg_dom"/>
</dbReference>
<keyword evidence="3" id="KW-0805">Transcription regulation</keyword>
<keyword evidence="5" id="KW-0539">Nucleus</keyword>
<dbReference type="RefSeq" id="XP_022475817.1">
    <property type="nucleotide sequence ID" value="XM_022617761.1"/>
</dbReference>
<feature type="compositionally biased region" description="Basic and acidic residues" evidence="6">
    <location>
        <begin position="31"/>
        <end position="45"/>
    </location>
</feature>
<dbReference type="GO" id="GO:0000981">
    <property type="term" value="F:DNA-binding transcription factor activity, RNA polymerase II-specific"/>
    <property type="evidence" value="ECO:0007669"/>
    <property type="project" value="InterPro"/>
</dbReference>
<evidence type="ECO:0000256" key="4">
    <source>
        <dbReference type="ARBA" id="ARBA00023163"/>
    </source>
</evidence>
<sequence>MTDRLLDRIEGLLQTQRAANDAALSVSPDARSQREERDGTEERSSLEPPETAPVAEVEPELSHRAVVRLSLFFTRVTLPVPVFCQEKFYSDYNAGCVPGFLLEAMFSLSARCSEEPEILVLADGSQELLAQQFAAKAGRELIKMTGKNSEASIAEVKATFLLAYHDFTHLPSRNAAENCLRAVRAAYMCGLHQLDNPNGSSKAHGCLSDIEREEGRCLWWSIFSLDTFSSLISQVPSSIEDTSIVTCLPSTIITNAAMNDVIQPSESFLEDTIEEIWGQGGNDESHGAKVQAILIYAVALSRDVLAVRRLCVENPRCKLESRLVQIRERWASLHRTLPAWFFATTRHPLDRTVEDHPIGLEGPTATTDDQNSLQSRWKTCIDYALKVADAYKVWTPAHFEKADPIMFPITRLAACLLIFELMNSDPGLAAEKLVVLDSADLIMNSLDLSSRPSRPWNIVGALLLCSTPDN</sequence>
<dbReference type="GO" id="GO:0003677">
    <property type="term" value="F:DNA binding"/>
    <property type="evidence" value="ECO:0007669"/>
    <property type="project" value="InterPro"/>
</dbReference>
<dbReference type="InterPro" id="IPR050815">
    <property type="entry name" value="TF_fung"/>
</dbReference>
<dbReference type="PANTHER" id="PTHR47338:SF10">
    <property type="entry name" value="TRANSCRIPTION FACTOR DOMAIN-CONTAINING PROTEIN-RELATED"/>
    <property type="match status" value="1"/>
</dbReference>
<evidence type="ECO:0000313" key="8">
    <source>
        <dbReference type="EMBL" id="OHE98668.1"/>
    </source>
</evidence>
<organism evidence="8 9">
    <name type="scientific">Colletotrichum orchidophilum</name>
    <dbReference type="NCBI Taxonomy" id="1209926"/>
    <lineage>
        <taxon>Eukaryota</taxon>
        <taxon>Fungi</taxon>
        <taxon>Dikarya</taxon>
        <taxon>Ascomycota</taxon>
        <taxon>Pezizomycotina</taxon>
        <taxon>Sordariomycetes</taxon>
        <taxon>Hypocreomycetidae</taxon>
        <taxon>Glomerellales</taxon>
        <taxon>Glomerellaceae</taxon>
        <taxon>Colletotrichum</taxon>
    </lineage>
</organism>
<comment type="caution">
    <text evidence="8">The sequence shown here is derived from an EMBL/GenBank/DDBJ whole genome shotgun (WGS) entry which is preliminary data.</text>
</comment>
<evidence type="ECO:0000259" key="7">
    <source>
        <dbReference type="SMART" id="SM00906"/>
    </source>
</evidence>
<dbReference type="GO" id="GO:0008270">
    <property type="term" value="F:zinc ion binding"/>
    <property type="evidence" value="ECO:0007669"/>
    <property type="project" value="InterPro"/>
</dbReference>
<keyword evidence="4" id="KW-0804">Transcription</keyword>
<gene>
    <name evidence="8" type="ORF">CORC01_06119</name>
</gene>
<dbReference type="STRING" id="1209926.A0A1G4BBA9"/>
<proteinExistence type="predicted"/>
<evidence type="ECO:0000256" key="3">
    <source>
        <dbReference type="ARBA" id="ARBA00023015"/>
    </source>
</evidence>
<evidence type="ECO:0000256" key="1">
    <source>
        <dbReference type="ARBA" id="ARBA00004123"/>
    </source>
</evidence>
<dbReference type="EMBL" id="MJBS01000044">
    <property type="protein sequence ID" value="OHE98668.1"/>
    <property type="molecule type" value="Genomic_DNA"/>
</dbReference>
<dbReference type="Pfam" id="PF04082">
    <property type="entry name" value="Fungal_trans"/>
    <property type="match status" value="1"/>
</dbReference>
<dbReference type="GeneID" id="34559271"/>
<feature type="region of interest" description="Disordered" evidence="6">
    <location>
        <begin position="19"/>
        <end position="57"/>
    </location>
</feature>
<evidence type="ECO:0000256" key="5">
    <source>
        <dbReference type="ARBA" id="ARBA00023242"/>
    </source>
</evidence>
<dbReference type="OrthoDB" id="3037908at2759"/>
<evidence type="ECO:0000256" key="2">
    <source>
        <dbReference type="ARBA" id="ARBA00022723"/>
    </source>
</evidence>
<dbReference type="Proteomes" id="UP000176998">
    <property type="component" value="Unassembled WGS sequence"/>
</dbReference>
<dbReference type="PANTHER" id="PTHR47338">
    <property type="entry name" value="ZN(II)2CYS6 TRANSCRIPTION FACTOR (EUROFUNG)-RELATED"/>
    <property type="match status" value="1"/>
</dbReference>
<keyword evidence="2" id="KW-0479">Metal-binding</keyword>
<dbReference type="AlphaFoldDB" id="A0A1G4BBA9"/>